<gene>
    <name evidence="1" type="ORF">H5410_016600</name>
</gene>
<keyword evidence="2" id="KW-1185">Reference proteome</keyword>
<dbReference type="EMBL" id="JACXVP010000003">
    <property type="protein sequence ID" value="KAG5616776.1"/>
    <property type="molecule type" value="Genomic_DNA"/>
</dbReference>
<comment type="caution">
    <text evidence="1">The sequence shown here is derived from an EMBL/GenBank/DDBJ whole genome shotgun (WGS) entry which is preliminary data.</text>
</comment>
<accession>A0A9J5ZX19</accession>
<dbReference type="AlphaFoldDB" id="A0A9J5ZX19"/>
<name>A0A9J5ZX19_SOLCO</name>
<sequence>MILIRQHQKKAHQKNISVSMVGAFYLIGKRNSMEDMISVWPNLYSPYINQQPTIDFCCCLGCRIRTNTYSCIMKRQNVHCTPRRSVDGYEEDLN</sequence>
<evidence type="ECO:0000313" key="1">
    <source>
        <dbReference type="EMBL" id="KAG5616776.1"/>
    </source>
</evidence>
<proteinExistence type="predicted"/>
<protein>
    <submittedName>
        <fullName evidence="1">Uncharacterized protein</fullName>
    </submittedName>
</protein>
<organism evidence="1 2">
    <name type="scientific">Solanum commersonii</name>
    <name type="common">Commerson's wild potato</name>
    <name type="synonym">Commerson's nightshade</name>
    <dbReference type="NCBI Taxonomy" id="4109"/>
    <lineage>
        <taxon>Eukaryota</taxon>
        <taxon>Viridiplantae</taxon>
        <taxon>Streptophyta</taxon>
        <taxon>Embryophyta</taxon>
        <taxon>Tracheophyta</taxon>
        <taxon>Spermatophyta</taxon>
        <taxon>Magnoliopsida</taxon>
        <taxon>eudicotyledons</taxon>
        <taxon>Gunneridae</taxon>
        <taxon>Pentapetalae</taxon>
        <taxon>asterids</taxon>
        <taxon>lamiids</taxon>
        <taxon>Solanales</taxon>
        <taxon>Solanaceae</taxon>
        <taxon>Solanoideae</taxon>
        <taxon>Solaneae</taxon>
        <taxon>Solanum</taxon>
    </lineage>
</organism>
<evidence type="ECO:0000313" key="2">
    <source>
        <dbReference type="Proteomes" id="UP000824120"/>
    </source>
</evidence>
<reference evidence="1 2" key="1">
    <citation type="submission" date="2020-09" db="EMBL/GenBank/DDBJ databases">
        <title>De no assembly of potato wild relative species, Solanum commersonii.</title>
        <authorList>
            <person name="Cho K."/>
        </authorList>
    </citation>
    <scope>NUCLEOTIDE SEQUENCE [LARGE SCALE GENOMIC DNA]</scope>
    <source>
        <strain evidence="1">LZ3.2</strain>
        <tissue evidence="1">Leaf</tissue>
    </source>
</reference>
<dbReference type="Proteomes" id="UP000824120">
    <property type="component" value="Chromosome 3"/>
</dbReference>